<dbReference type="EMBL" id="BBYQ01000156">
    <property type="protein sequence ID" value="GAP32394.1"/>
    <property type="molecule type" value="Genomic_DNA"/>
</dbReference>
<feature type="domain" description="HTH cro/C1-type" evidence="1">
    <location>
        <begin position="37"/>
        <end position="92"/>
    </location>
</feature>
<dbReference type="Proteomes" id="UP000037179">
    <property type="component" value="Unassembled WGS sequence"/>
</dbReference>
<dbReference type="Gene3D" id="1.10.260.40">
    <property type="entry name" value="lambda repressor-like DNA-binding domains"/>
    <property type="match status" value="1"/>
</dbReference>
<dbReference type="RefSeq" id="WP_033090777.1">
    <property type="nucleotide sequence ID" value="NZ_AP017900.1"/>
</dbReference>
<dbReference type="PROSITE" id="PS50943">
    <property type="entry name" value="HTH_CROC1"/>
    <property type="match status" value="1"/>
</dbReference>
<reference evidence="3 4" key="2">
    <citation type="journal article" date="2016" name="Genome Announc.">
        <title>Draft Genome Sequence of Erythromycin- and Oxytetracycline-Sensitive Nocardia seriolae Strain U-1 (NBRC 110359).</title>
        <authorList>
            <person name="Imajoh M."/>
            <person name="Sukeda M."/>
            <person name="Shimizu M."/>
            <person name="Yamane J."/>
            <person name="Ohnishi K."/>
            <person name="Oshima S."/>
        </authorList>
    </citation>
    <scope>NUCLEOTIDE SEQUENCE [LARGE SCALE GENOMIC DNA]</scope>
    <source>
        <strain evidence="3 4">U-1</strain>
    </source>
</reference>
<dbReference type="KEGG" id="nsr:NS506_05733"/>
<dbReference type="CDD" id="cd00093">
    <property type="entry name" value="HTH_XRE"/>
    <property type="match status" value="1"/>
</dbReference>
<dbReference type="GeneID" id="93375708"/>
<evidence type="ECO:0000313" key="4">
    <source>
        <dbReference type="Proteomes" id="UP000037179"/>
    </source>
</evidence>
<gene>
    <name evidence="2" type="ORF">NS506_05733</name>
    <name evidence="3" type="ORF">NSK11_contig00156-0007</name>
</gene>
<dbReference type="Pfam" id="PF01381">
    <property type="entry name" value="HTH_3"/>
    <property type="match status" value="1"/>
</dbReference>
<reference evidence="2 5" key="3">
    <citation type="submission" date="2016-10" db="EMBL/GenBank/DDBJ databases">
        <title>Genome sequence of Nocardia seriolae strain EM150506, isolated from Anguila japonica.</title>
        <authorList>
            <person name="Han H.-J."/>
        </authorList>
    </citation>
    <scope>NUCLEOTIDE SEQUENCE [LARGE SCALE GENOMIC DNA]</scope>
    <source>
        <strain evidence="2 5">EM150506</strain>
    </source>
</reference>
<reference evidence="4" key="1">
    <citation type="submission" date="2015-07" db="EMBL/GenBank/DDBJ databases">
        <title>Nocardia seriolae U-1 whole genome shotgun sequence.</title>
        <authorList>
            <person name="Imajoh M."/>
            <person name="Fukumoto Y."/>
            <person name="Sukeda M."/>
            <person name="Yamane J."/>
            <person name="Yamasaki K."/>
            <person name="Shimizu M."/>
            <person name="Ohnishi K."/>
            <person name="Oshima S."/>
        </authorList>
    </citation>
    <scope>NUCLEOTIDE SEQUENCE [LARGE SCALE GENOMIC DNA]</scope>
    <source>
        <strain evidence="4">U-1</strain>
    </source>
</reference>
<evidence type="ECO:0000259" key="1">
    <source>
        <dbReference type="PROSITE" id="PS50943"/>
    </source>
</evidence>
<name>A0A0B8NNZ7_9NOCA</name>
<sequence>MGERKNWADVRAEVMSRPGAGVAYDAARIRFELGVAVRQRREELGLTQAELADRAGLKQPAVARFEAGGTMPTIPMLERFAEALELRLSVEFHRLPEAG</sequence>
<dbReference type="InterPro" id="IPR010982">
    <property type="entry name" value="Lambda_DNA-bd_dom_sf"/>
</dbReference>
<dbReference type="InterPro" id="IPR001387">
    <property type="entry name" value="Cro/C1-type_HTH"/>
</dbReference>
<dbReference type="EMBL" id="CP017839">
    <property type="protein sequence ID" value="APA99776.1"/>
    <property type="molecule type" value="Genomic_DNA"/>
</dbReference>
<keyword evidence="4" id="KW-1185">Reference proteome</keyword>
<dbReference type="AlphaFoldDB" id="A0A0B8NNZ7"/>
<dbReference type="GO" id="GO:0003677">
    <property type="term" value="F:DNA binding"/>
    <property type="evidence" value="ECO:0007669"/>
    <property type="project" value="InterPro"/>
</dbReference>
<evidence type="ECO:0000313" key="2">
    <source>
        <dbReference type="EMBL" id="APA99776.1"/>
    </source>
</evidence>
<organism evidence="3 4">
    <name type="scientific">Nocardia seriolae</name>
    <dbReference type="NCBI Taxonomy" id="37332"/>
    <lineage>
        <taxon>Bacteria</taxon>
        <taxon>Bacillati</taxon>
        <taxon>Actinomycetota</taxon>
        <taxon>Actinomycetes</taxon>
        <taxon>Mycobacteriales</taxon>
        <taxon>Nocardiaceae</taxon>
        <taxon>Nocardia</taxon>
    </lineage>
</organism>
<dbReference type="OrthoDB" id="6401124at2"/>
<evidence type="ECO:0000313" key="3">
    <source>
        <dbReference type="EMBL" id="GAP32394.1"/>
    </source>
</evidence>
<protein>
    <submittedName>
        <fullName evidence="3">XRE family transcriptional regulator</fullName>
    </submittedName>
</protein>
<accession>A0A0B8NNZ7</accession>
<dbReference type="SMART" id="SM00530">
    <property type="entry name" value="HTH_XRE"/>
    <property type="match status" value="1"/>
</dbReference>
<proteinExistence type="predicted"/>
<evidence type="ECO:0000313" key="5">
    <source>
        <dbReference type="Proteomes" id="UP000180166"/>
    </source>
</evidence>
<dbReference type="Proteomes" id="UP000180166">
    <property type="component" value="Chromosome"/>
</dbReference>
<dbReference type="SUPFAM" id="SSF47413">
    <property type="entry name" value="lambda repressor-like DNA-binding domains"/>
    <property type="match status" value="1"/>
</dbReference>